<comment type="caution">
    <text evidence="2">The sequence shown here is derived from an EMBL/GenBank/DDBJ whole genome shotgun (WGS) entry which is preliminary data.</text>
</comment>
<dbReference type="OrthoDB" id="7679506at2"/>
<dbReference type="AlphaFoldDB" id="A0A432V2N2"/>
<dbReference type="Proteomes" id="UP000281647">
    <property type="component" value="Unassembled WGS sequence"/>
</dbReference>
<feature type="compositionally biased region" description="Low complexity" evidence="1">
    <location>
        <begin position="77"/>
        <end position="87"/>
    </location>
</feature>
<proteinExistence type="predicted"/>
<organism evidence="2 3">
    <name type="scientific">Borborobacter arsenicus</name>
    <dbReference type="NCBI Taxonomy" id="1851146"/>
    <lineage>
        <taxon>Bacteria</taxon>
        <taxon>Pseudomonadati</taxon>
        <taxon>Pseudomonadota</taxon>
        <taxon>Alphaproteobacteria</taxon>
        <taxon>Hyphomicrobiales</taxon>
        <taxon>Phyllobacteriaceae</taxon>
        <taxon>Borborobacter</taxon>
    </lineage>
</organism>
<protein>
    <submittedName>
        <fullName evidence="2">Uncharacterized protein</fullName>
    </submittedName>
</protein>
<evidence type="ECO:0000313" key="2">
    <source>
        <dbReference type="EMBL" id="RUM96360.1"/>
    </source>
</evidence>
<dbReference type="RefSeq" id="WP_128628046.1">
    <property type="nucleotide sequence ID" value="NZ_RKST01000020.1"/>
</dbReference>
<evidence type="ECO:0000256" key="1">
    <source>
        <dbReference type="SAM" id="MobiDB-lite"/>
    </source>
</evidence>
<dbReference type="PROSITE" id="PS51257">
    <property type="entry name" value="PROKAR_LIPOPROTEIN"/>
    <property type="match status" value="1"/>
</dbReference>
<gene>
    <name evidence="2" type="ORF">EET67_18610</name>
</gene>
<name>A0A432V2N2_9HYPH</name>
<evidence type="ECO:0000313" key="3">
    <source>
        <dbReference type="Proteomes" id="UP000281647"/>
    </source>
</evidence>
<sequence>MSRNSSLLPLLAVVGLLSGCADYLNHYDTITLAAGDANAHNRLLHTDKPFNPASEETRIPTDGQRAADAVLVYRTSQQAAPQSQPQAVININNKDD</sequence>
<accession>A0A432V2N2</accession>
<feature type="region of interest" description="Disordered" evidence="1">
    <location>
        <begin position="77"/>
        <end position="96"/>
    </location>
</feature>
<dbReference type="EMBL" id="RKST01000020">
    <property type="protein sequence ID" value="RUM96360.1"/>
    <property type="molecule type" value="Genomic_DNA"/>
</dbReference>
<reference evidence="2 3" key="1">
    <citation type="submission" date="2018-11" db="EMBL/GenBank/DDBJ databases">
        <title>Pseudaminobacter arsenicus sp. nov., an arsenic-resistant bacterium isolated from arsenic-rich aquifers.</title>
        <authorList>
            <person name="Mu Y."/>
        </authorList>
    </citation>
    <scope>NUCLEOTIDE SEQUENCE [LARGE SCALE GENOMIC DNA]</scope>
    <source>
        <strain evidence="2 3">CB3</strain>
    </source>
</reference>
<keyword evidence="3" id="KW-1185">Reference proteome</keyword>